<evidence type="ECO:0000313" key="2">
    <source>
        <dbReference type="EMBL" id="AOH87120.1"/>
    </source>
</evidence>
<evidence type="ECO:0000313" key="3">
    <source>
        <dbReference type="Proteomes" id="UP000094256"/>
    </source>
</evidence>
<evidence type="ECO:0000256" key="1">
    <source>
        <dbReference type="SAM" id="SignalP"/>
    </source>
</evidence>
<dbReference type="OrthoDB" id="5771277at2"/>
<name>A0A1B3ZI62_9SPHN</name>
<dbReference type="InterPro" id="IPR021647">
    <property type="entry name" value="CusF_Ec"/>
</dbReference>
<dbReference type="RefSeq" id="WP_069207690.1">
    <property type="nucleotide sequence ID" value="NZ_CP014169.1"/>
</dbReference>
<feature type="signal peptide" evidence="1">
    <location>
        <begin position="1"/>
        <end position="21"/>
    </location>
</feature>
<dbReference type="Proteomes" id="UP000094256">
    <property type="component" value="Plasmid unnamed"/>
</dbReference>
<keyword evidence="2" id="KW-0614">Plasmid</keyword>
<dbReference type="AlphaFoldDB" id="A0A1B3ZI62"/>
<gene>
    <name evidence="2" type="ORF">AWL63_23380</name>
</gene>
<feature type="chain" id="PRO_5008556504" evidence="1">
    <location>
        <begin position="22"/>
        <end position="111"/>
    </location>
</feature>
<keyword evidence="3" id="KW-1185">Reference proteome</keyword>
<reference evidence="2 3" key="1">
    <citation type="submission" date="2016-01" db="EMBL/GenBank/DDBJ databases">
        <title>Complete genome and mega plasmid sequence of Sphingomonas panacis DCY99 elicits systemic resistance in rice to Xanthomonas oryzae.</title>
        <authorList>
            <person name="Kim Y.J."/>
            <person name="Yang D.C."/>
            <person name="Sing P."/>
        </authorList>
    </citation>
    <scope>NUCLEOTIDE SEQUENCE [LARGE SCALE GENOMIC DNA]</scope>
    <source>
        <strain evidence="2 3">DCY99</strain>
        <plasmid evidence="3">Plasmid</plasmid>
    </source>
</reference>
<sequence length="111" mass="11242">MRALSTLLVAASVLAVGPALAQSMANMPGMNHAAPAAKTGQGTGVVAAIDPKGGKITIKHGAIPAVGWPAMTMTFKATPPTLLRGVRVGQTVGFDVRTKGTDAEVTALRPR</sequence>
<dbReference type="Gene3D" id="2.40.50.320">
    <property type="entry name" value="Copper binding periplasmic protein CusF"/>
    <property type="match status" value="1"/>
</dbReference>
<organism evidence="2 3">
    <name type="scientific">Sphingomonas panacis</name>
    <dbReference type="NCBI Taxonomy" id="1560345"/>
    <lineage>
        <taxon>Bacteria</taxon>
        <taxon>Pseudomonadati</taxon>
        <taxon>Pseudomonadota</taxon>
        <taxon>Alphaproteobacteria</taxon>
        <taxon>Sphingomonadales</taxon>
        <taxon>Sphingomonadaceae</taxon>
        <taxon>Sphingomonas</taxon>
    </lineage>
</organism>
<keyword evidence="1" id="KW-0732">Signal</keyword>
<dbReference type="KEGG" id="span:AWL63_23380"/>
<protein>
    <submittedName>
        <fullName evidence="2">Copper-binding protein</fullName>
    </submittedName>
</protein>
<dbReference type="InterPro" id="IPR042230">
    <property type="entry name" value="CusF_sf"/>
</dbReference>
<dbReference type="EMBL" id="CP014169">
    <property type="protein sequence ID" value="AOH87120.1"/>
    <property type="molecule type" value="Genomic_DNA"/>
</dbReference>
<proteinExistence type="predicted"/>
<accession>A0A1B3ZI62</accession>
<dbReference type="Pfam" id="PF11604">
    <property type="entry name" value="CusF_Ec"/>
    <property type="match status" value="1"/>
</dbReference>
<geneLocation type="plasmid" evidence="3"/>